<organism evidence="2 3">
    <name type="scientific">Desulfovibrio ferrophilus</name>
    <dbReference type="NCBI Taxonomy" id="241368"/>
    <lineage>
        <taxon>Bacteria</taxon>
        <taxon>Pseudomonadati</taxon>
        <taxon>Thermodesulfobacteriota</taxon>
        <taxon>Desulfovibrionia</taxon>
        <taxon>Desulfovibrionales</taxon>
        <taxon>Desulfovibrionaceae</taxon>
        <taxon>Desulfovibrio</taxon>
    </lineage>
</organism>
<accession>A0A2Z6AZC2</accession>
<dbReference type="EMBL" id="AP017378">
    <property type="protein sequence ID" value="BBD08614.1"/>
    <property type="molecule type" value="Genomic_DNA"/>
</dbReference>
<dbReference type="AlphaFoldDB" id="A0A2Z6AZC2"/>
<dbReference type="KEGG" id="dfl:DFE_1888"/>
<keyword evidence="3" id="KW-1185">Reference proteome</keyword>
<dbReference type="Proteomes" id="UP000269883">
    <property type="component" value="Chromosome"/>
</dbReference>
<sequence>MPGPSQTAPMIKSMMENIESAREIAQEEIKALKKDLTTLERILAGRKKDTEFPLIDIAHSAFEIFRTSSLVLENERLLGEMQEAVDQALAEDFLTSNGATLLTEPEGWHYISPKGVMRFLGAPDETIAAATKIKRYLPKTPAAPKPKAESGD</sequence>
<reference evidence="2 3" key="1">
    <citation type="journal article" date="2018" name="Sci. Adv.">
        <title>Multi-heme cytochromes provide a pathway for survival in energy-limited environments.</title>
        <authorList>
            <person name="Deng X."/>
            <person name="Dohmae N."/>
            <person name="Nealson K.H."/>
            <person name="Hashimoto K."/>
            <person name="Okamoto A."/>
        </authorList>
    </citation>
    <scope>NUCLEOTIDE SEQUENCE [LARGE SCALE GENOMIC DNA]</scope>
    <source>
        <strain evidence="2 3">IS5</strain>
    </source>
</reference>
<evidence type="ECO:0000256" key="1">
    <source>
        <dbReference type="SAM" id="Coils"/>
    </source>
</evidence>
<protein>
    <submittedName>
        <fullName evidence="2">Uncharacterized protein</fullName>
    </submittedName>
</protein>
<evidence type="ECO:0000313" key="2">
    <source>
        <dbReference type="EMBL" id="BBD08614.1"/>
    </source>
</evidence>
<feature type="coiled-coil region" evidence="1">
    <location>
        <begin position="15"/>
        <end position="42"/>
    </location>
</feature>
<name>A0A2Z6AZC2_9BACT</name>
<keyword evidence="1" id="KW-0175">Coiled coil</keyword>
<dbReference type="OrthoDB" id="5458493at2"/>
<proteinExistence type="predicted"/>
<dbReference type="RefSeq" id="WP_126378850.1">
    <property type="nucleotide sequence ID" value="NZ_AP017378.1"/>
</dbReference>
<gene>
    <name evidence="2" type="ORF">DFE_1888</name>
</gene>
<evidence type="ECO:0000313" key="3">
    <source>
        <dbReference type="Proteomes" id="UP000269883"/>
    </source>
</evidence>